<dbReference type="AlphaFoldDB" id="A0AAV9UY79"/>
<protein>
    <submittedName>
        <fullName evidence="2">Uncharacterized protein</fullName>
    </submittedName>
</protein>
<feature type="transmembrane region" description="Helical" evidence="1">
    <location>
        <begin position="12"/>
        <end position="29"/>
    </location>
</feature>
<accession>A0AAV9UY79</accession>
<dbReference type="EMBL" id="JAVHNQ010000004">
    <property type="protein sequence ID" value="KAK6349492.1"/>
    <property type="molecule type" value="Genomic_DNA"/>
</dbReference>
<reference evidence="2 3" key="1">
    <citation type="submission" date="2019-10" db="EMBL/GenBank/DDBJ databases">
        <authorList>
            <person name="Palmer J.M."/>
        </authorList>
    </citation>
    <scope>NUCLEOTIDE SEQUENCE [LARGE SCALE GENOMIC DNA]</scope>
    <source>
        <strain evidence="2 3">TWF696</strain>
    </source>
</reference>
<name>A0AAV9UY79_9PEZI</name>
<evidence type="ECO:0000256" key="1">
    <source>
        <dbReference type="SAM" id="Phobius"/>
    </source>
</evidence>
<keyword evidence="1" id="KW-0812">Transmembrane</keyword>
<organism evidence="2 3">
    <name type="scientific">Orbilia brochopaga</name>
    <dbReference type="NCBI Taxonomy" id="3140254"/>
    <lineage>
        <taxon>Eukaryota</taxon>
        <taxon>Fungi</taxon>
        <taxon>Dikarya</taxon>
        <taxon>Ascomycota</taxon>
        <taxon>Pezizomycotina</taxon>
        <taxon>Orbiliomycetes</taxon>
        <taxon>Orbiliales</taxon>
        <taxon>Orbiliaceae</taxon>
        <taxon>Orbilia</taxon>
    </lineage>
</organism>
<sequence>MSPDEDDKIHYSQSSIFISATFLSVFCVYRRALCRYIRERNFGLLPFGFRIDQKRKRKYGKNIACTPQIPKNPSRTTEWHLIHYTFQCNLQTRSGDVPFDTSKARTCRALEARDSQPSAS</sequence>
<evidence type="ECO:0000313" key="2">
    <source>
        <dbReference type="EMBL" id="KAK6349492.1"/>
    </source>
</evidence>
<keyword evidence="3" id="KW-1185">Reference proteome</keyword>
<keyword evidence="1" id="KW-1133">Transmembrane helix</keyword>
<evidence type="ECO:0000313" key="3">
    <source>
        <dbReference type="Proteomes" id="UP001375240"/>
    </source>
</evidence>
<gene>
    <name evidence="2" type="ORF">TWF696_005776</name>
</gene>
<comment type="caution">
    <text evidence="2">The sequence shown here is derived from an EMBL/GenBank/DDBJ whole genome shotgun (WGS) entry which is preliminary data.</text>
</comment>
<keyword evidence="1" id="KW-0472">Membrane</keyword>
<dbReference type="Proteomes" id="UP001375240">
    <property type="component" value="Unassembled WGS sequence"/>
</dbReference>
<proteinExistence type="predicted"/>